<dbReference type="InterPro" id="IPR012675">
    <property type="entry name" value="Beta-grasp_dom_sf"/>
</dbReference>
<gene>
    <name evidence="6" type="primary">ychF</name>
    <name evidence="9" type="ORF">COY52_05830</name>
</gene>
<evidence type="ECO:0000259" key="8">
    <source>
        <dbReference type="PROSITE" id="PS51880"/>
    </source>
</evidence>
<dbReference type="InterPro" id="IPR004396">
    <property type="entry name" value="ATPase_YchF/OLA1"/>
</dbReference>
<dbReference type="GO" id="GO:0016887">
    <property type="term" value="F:ATP hydrolysis activity"/>
    <property type="evidence" value="ECO:0007669"/>
    <property type="project" value="UniProtKB-UniRule"/>
</dbReference>
<dbReference type="Gene3D" id="3.10.20.30">
    <property type="match status" value="1"/>
</dbReference>
<dbReference type="Proteomes" id="UP000229307">
    <property type="component" value="Unassembled WGS sequence"/>
</dbReference>
<protein>
    <recommendedName>
        <fullName evidence="6">Ribosome-binding ATPase YchF</fullName>
    </recommendedName>
</protein>
<dbReference type="PANTHER" id="PTHR23305">
    <property type="entry name" value="OBG GTPASE FAMILY"/>
    <property type="match status" value="1"/>
</dbReference>
<comment type="cofactor">
    <cofactor evidence="1">
        <name>Mg(2+)</name>
        <dbReference type="ChEBI" id="CHEBI:18420"/>
    </cofactor>
</comment>
<feature type="domain" description="OBG-type G" evidence="7">
    <location>
        <begin position="3"/>
        <end position="241"/>
    </location>
</feature>
<dbReference type="FunFam" id="3.10.20.30:FF:000001">
    <property type="entry name" value="Ribosome-binding ATPase YchF"/>
    <property type="match status" value="1"/>
</dbReference>
<dbReference type="CDD" id="cd01900">
    <property type="entry name" value="YchF"/>
    <property type="match status" value="1"/>
</dbReference>
<feature type="binding site" evidence="6">
    <location>
        <begin position="12"/>
        <end position="17"/>
    </location>
    <ligand>
        <name>ATP</name>
        <dbReference type="ChEBI" id="CHEBI:30616"/>
    </ligand>
</feature>
<evidence type="ECO:0000256" key="1">
    <source>
        <dbReference type="ARBA" id="ARBA00001946"/>
    </source>
</evidence>
<accession>A0A2M7SBN6</accession>
<dbReference type="PRINTS" id="PR00326">
    <property type="entry name" value="GTP1OBG"/>
</dbReference>
<evidence type="ECO:0000313" key="9">
    <source>
        <dbReference type="EMBL" id="PIZ16880.1"/>
    </source>
</evidence>
<organism evidence="9 10">
    <name type="scientific">Candidatus Desantisbacteria bacterium CG_4_10_14_0_8_um_filter_48_22</name>
    <dbReference type="NCBI Taxonomy" id="1974543"/>
    <lineage>
        <taxon>Bacteria</taxon>
        <taxon>Candidatus Desantisiibacteriota</taxon>
    </lineage>
</organism>
<dbReference type="InterPro" id="IPR013029">
    <property type="entry name" value="YchF_C"/>
</dbReference>
<evidence type="ECO:0000259" key="7">
    <source>
        <dbReference type="PROSITE" id="PS51710"/>
    </source>
</evidence>
<dbReference type="Gene3D" id="3.40.50.300">
    <property type="entry name" value="P-loop containing nucleotide triphosphate hydrolases"/>
    <property type="match status" value="1"/>
</dbReference>
<dbReference type="InterPro" id="IPR041706">
    <property type="entry name" value="YchF_N"/>
</dbReference>
<dbReference type="InterPro" id="IPR006073">
    <property type="entry name" value="GTP-bd"/>
</dbReference>
<dbReference type="Gene3D" id="1.10.150.300">
    <property type="entry name" value="TGS-like domain"/>
    <property type="match status" value="1"/>
</dbReference>
<dbReference type="Pfam" id="PF06071">
    <property type="entry name" value="YchF-GTPase_C"/>
    <property type="match status" value="1"/>
</dbReference>
<dbReference type="InterPro" id="IPR023192">
    <property type="entry name" value="TGS-like_dom_sf"/>
</dbReference>
<comment type="similarity">
    <text evidence="6">Belongs to the TRAFAC class OBG-HflX-like GTPase superfamily. OBG GTPase family. YchF/OLA1 subfamily.</text>
</comment>
<dbReference type="EMBL" id="PFMR01000159">
    <property type="protein sequence ID" value="PIZ16880.1"/>
    <property type="molecule type" value="Genomic_DNA"/>
</dbReference>
<comment type="caution">
    <text evidence="9">The sequence shown here is derived from an EMBL/GenBank/DDBJ whole genome shotgun (WGS) entry which is preliminary data.</text>
</comment>
<evidence type="ECO:0000256" key="5">
    <source>
        <dbReference type="ARBA" id="ARBA00022842"/>
    </source>
</evidence>
<dbReference type="InterPro" id="IPR012676">
    <property type="entry name" value="TGS-like"/>
</dbReference>
<dbReference type="GO" id="GO:0005737">
    <property type="term" value="C:cytoplasm"/>
    <property type="evidence" value="ECO:0007669"/>
    <property type="project" value="TreeGrafter"/>
</dbReference>
<keyword evidence="3 6" id="KW-0547">Nucleotide-binding</keyword>
<dbReference type="GO" id="GO:0046872">
    <property type="term" value="F:metal ion binding"/>
    <property type="evidence" value="ECO:0007669"/>
    <property type="project" value="UniProtKB-KW"/>
</dbReference>
<dbReference type="GO" id="GO:0005524">
    <property type="term" value="F:ATP binding"/>
    <property type="evidence" value="ECO:0007669"/>
    <property type="project" value="UniProtKB-UniRule"/>
</dbReference>
<dbReference type="PIRSF" id="PIRSF006641">
    <property type="entry name" value="CHP00092"/>
    <property type="match status" value="1"/>
</dbReference>
<dbReference type="CDD" id="cd04867">
    <property type="entry name" value="TGS_YchF_OLA1"/>
    <property type="match status" value="1"/>
</dbReference>
<dbReference type="NCBIfam" id="TIGR00092">
    <property type="entry name" value="redox-regulated ATPase YchF"/>
    <property type="match status" value="1"/>
</dbReference>
<feature type="domain" description="TGS" evidence="8">
    <location>
        <begin position="259"/>
        <end position="342"/>
    </location>
</feature>
<name>A0A2M7SBN6_9BACT</name>
<keyword evidence="4 6" id="KW-0067">ATP-binding</keyword>
<evidence type="ECO:0000256" key="4">
    <source>
        <dbReference type="ARBA" id="ARBA00022840"/>
    </source>
</evidence>
<dbReference type="SUPFAM" id="SSF52540">
    <property type="entry name" value="P-loop containing nucleoside triphosphate hydrolases"/>
    <property type="match status" value="1"/>
</dbReference>
<dbReference type="AlphaFoldDB" id="A0A2M7SBN6"/>
<dbReference type="Pfam" id="PF01926">
    <property type="entry name" value="MMR_HSR1"/>
    <property type="match status" value="1"/>
</dbReference>
<dbReference type="PROSITE" id="PS51880">
    <property type="entry name" value="TGS"/>
    <property type="match status" value="1"/>
</dbReference>
<evidence type="ECO:0000256" key="3">
    <source>
        <dbReference type="ARBA" id="ARBA00022741"/>
    </source>
</evidence>
<sequence length="344" mass="38081">MGLICGIVGLPNVGKSTLFNALTRAKAAIANYPFTTIEPNVGVVEVPDERLQVLARIIKPKKLTPTTIKFLDIAGLVRNAHKGEGLGNQFLSHIRDVDLIVEVVRSFEDSGVIHVSGAVDPARDIDVINLELAFADLDYLSKQINNKRKNVSADKKDLPILEKIRDGIDSGKPVMRADLSAGELELMLPHPILTLKPILYLLNTIEEKMPDELIRFAPLLINAKLELELADLPEAERKEFQPEGCGLGRLIRACYGMLGLMTFFTVKGDETRAWTIAKGTKAPQAAGKVHSDMERGFICAETIAVRELEKLNSITEAREKGMLRTEGREYEVQDGDVIQFRFNV</sequence>
<proteinExistence type="inferred from homology"/>
<dbReference type="InterPro" id="IPR031167">
    <property type="entry name" value="G_OBG"/>
</dbReference>
<dbReference type="GO" id="GO:0043023">
    <property type="term" value="F:ribosomal large subunit binding"/>
    <property type="evidence" value="ECO:0007669"/>
    <property type="project" value="UniProtKB-UniRule"/>
</dbReference>
<evidence type="ECO:0000313" key="10">
    <source>
        <dbReference type="Proteomes" id="UP000229307"/>
    </source>
</evidence>
<keyword evidence="5" id="KW-0460">Magnesium</keyword>
<keyword evidence="2" id="KW-0479">Metal-binding</keyword>
<dbReference type="GO" id="GO:0005525">
    <property type="term" value="F:GTP binding"/>
    <property type="evidence" value="ECO:0007669"/>
    <property type="project" value="InterPro"/>
</dbReference>
<evidence type="ECO:0000256" key="2">
    <source>
        <dbReference type="ARBA" id="ARBA00022723"/>
    </source>
</evidence>
<dbReference type="InterPro" id="IPR004095">
    <property type="entry name" value="TGS"/>
</dbReference>
<dbReference type="HAMAP" id="MF_00944">
    <property type="entry name" value="YchF_OLA1_ATPase"/>
    <property type="match status" value="1"/>
</dbReference>
<reference evidence="10" key="1">
    <citation type="submission" date="2017-09" db="EMBL/GenBank/DDBJ databases">
        <title>Depth-based differentiation of microbial function through sediment-hosted aquifers and enrichment of novel symbionts in the deep terrestrial subsurface.</title>
        <authorList>
            <person name="Probst A.J."/>
            <person name="Ladd B."/>
            <person name="Jarett J.K."/>
            <person name="Geller-Mcgrath D.E."/>
            <person name="Sieber C.M.K."/>
            <person name="Emerson J.B."/>
            <person name="Anantharaman K."/>
            <person name="Thomas B.C."/>
            <person name="Malmstrom R."/>
            <person name="Stieglmeier M."/>
            <person name="Klingl A."/>
            <person name="Woyke T."/>
            <person name="Ryan C.M."/>
            <person name="Banfield J.F."/>
        </authorList>
    </citation>
    <scope>NUCLEOTIDE SEQUENCE [LARGE SCALE GENOMIC DNA]</scope>
</reference>
<dbReference type="PANTHER" id="PTHR23305:SF18">
    <property type="entry name" value="OBG-TYPE G DOMAIN-CONTAINING PROTEIN"/>
    <property type="match status" value="1"/>
</dbReference>
<dbReference type="PROSITE" id="PS51710">
    <property type="entry name" value="G_OBG"/>
    <property type="match status" value="1"/>
</dbReference>
<evidence type="ECO:0000256" key="6">
    <source>
        <dbReference type="HAMAP-Rule" id="MF_00944"/>
    </source>
</evidence>
<comment type="function">
    <text evidence="6">ATPase that binds to both the 70S ribosome and the 50S ribosomal subunit in a nucleotide-independent manner.</text>
</comment>
<dbReference type="InterPro" id="IPR027417">
    <property type="entry name" value="P-loop_NTPase"/>
</dbReference>
<dbReference type="SUPFAM" id="SSF81271">
    <property type="entry name" value="TGS-like"/>
    <property type="match status" value="1"/>
</dbReference>